<dbReference type="Proteomes" id="UP000612456">
    <property type="component" value="Unassembled WGS sequence"/>
</dbReference>
<evidence type="ECO:0000313" key="1">
    <source>
        <dbReference type="EMBL" id="GGD61588.1"/>
    </source>
</evidence>
<name>A0A916YUW7_9BACL</name>
<gene>
    <name evidence="1" type="ORF">GCM10010911_19310</name>
</gene>
<comment type="caution">
    <text evidence="1">The sequence shown here is derived from an EMBL/GenBank/DDBJ whole genome shotgun (WGS) entry which is preliminary data.</text>
</comment>
<accession>A0A916YUW7</accession>
<reference evidence="1" key="1">
    <citation type="journal article" date="2014" name="Int. J. Syst. Evol. Microbiol.">
        <title>Complete genome sequence of Corynebacterium casei LMG S-19264T (=DSM 44701T), isolated from a smear-ripened cheese.</title>
        <authorList>
            <consortium name="US DOE Joint Genome Institute (JGI-PGF)"/>
            <person name="Walter F."/>
            <person name="Albersmeier A."/>
            <person name="Kalinowski J."/>
            <person name="Ruckert C."/>
        </authorList>
    </citation>
    <scope>NUCLEOTIDE SEQUENCE</scope>
    <source>
        <strain evidence="1">CGMCC 1.15178</strain>
    </source>
</reference>
<dbReference type="EMBL" id="BMHP01000001">
    <property type="protein sequence ID" value="GGD61588.1"/>
    <property type="molecule type" value="Genomic_DNA"/>
</dbReference>
<keyword evidence="2" id="KW-1185">Reference proteome</keyword>
<sequence length="59" mass="6787">MAFLSQLTGTMRTRERKNYLFELTLGEPPRDVKPVMTGWFHTNDSRIKLACDLEGTDPT</sequence>
<organism evidence="1 2">
    <name type="scientific">Paenibacillus nasutitermitis</name>
    <dbReference type="NCBI Taxonomy" id="1652958"/>
    <lineage>
        <taxon>Bacteria</taxon>
        <taxon>Bacillati</taxon>
        <taxon>Bacillota</taxon>
        <taxon>Bacilli</taxon>
        <taxon>Bacillales</taxon>
        <taxon>Paenibacillaceae</taxon>
        <taxon>Paenibacillus</taxon>
    </lineage>
</organism>
<dbReference type="AlphaFoldDB" id="A0A916YUW7"/>
<reference evidence="1" key="2">
    <citation type="submission" date="2020-09" db="EMBL/GenBank/DDBJ databases">
        <authorList>
            <person name="Sun Q."/>
            <person name="Zhou Y."/>
        </authorList>
    </citation>
    <scope>NUCLEOTIDE SEQUENCE</scope>
    <source>
        <strain evidence="1">CGMCC 1.15178</strain>
    </source>
</reference>
<proteinExistence type="predicted"/>
<protein>
    <submittedName>
        <fullName evidence="1">Uncharacterized protein</fullName>
    </submittedName>
</protein>
<evidence type="ECO:0000313" key="2">
    <source>
        <dbReference type="Proteomes" id="UP000612456"/>
    </source>
</evidence>